<name>A0ABU6HTQ3_9FLAO</name>
<evidence type="ECO:0000313" key="2">
    <source>
        <dbReference type="EMBL" id="MEC3876421.1"/>
    </source>
</evidence>
<accession>A0ABU6HTQ3</accession>
<reference evidence="2 3" key="1">
    <citation type="submission" date="2024-01" db="EMBL/GenBank/DDBJ databases">
        <title>Chryseobacterium sp. T9W2-O.</title>
        <authorList>
            <person name="Maltman C."/>
        </authorList>
    </citation>
    <scope>NUCLEOTIDE SEQUENCE [LARGE SCALE GENOMIC DNA]</scope>
    <source>
        <strain evidence="2 3">T9W2-O</strain>
    </source>
</reference>
<dbReference type="InterPro" id="IPR058955">
    <property type="entry name" value="GAPS4b_N"/>
</dbReference>
<evidence type="ECO:0000313" key="3">
    <source>
        <dbReference type="Proteomes" id="UP001348397"/>
    </source>
</evidence>
<dbReference type="EMBL" id="JAYLAA010000040">
    <property type="protein sequence ID" value="MEC3876421.1"/>
    <property type="molecule type" value="Genomic_DNA"/>
</dbReference>
<dbReference type="RefSeq" id="WP_326321161.1">
    <property type="nucleotide sequence ID" value="NZ_JAYLAA010000040.1"/>
</dbReference>
<feature type="domain" description="GAPS4b N-terminal" evidence="1">
    <location>
        <begin position="10"/>
        <end position="71"/>
    </location>
</feature>
<evidence type="ECO:0000259" key="1">
    <source>
        <dbReference type="Pfam" id="PF26110"/>
    </source>
</evidence>
<gene>
    <name evidence="2" type="ORF">SOP96_11910</name>
</gene>
<protein>
    <recommendedName>
        <fullName evidence="1">GAPS4b N-terminal domain-containing protein</fullName>
    </recommendedName>
</protein>
<dbReference type="Pfam" id="PF26110">
    <property type="entry name" value="GAPS4b_N"/>
    <property type="match status" value="1"/>
</dbReference>
<sequence length="368" mass="43010">MNKEILPQGDYIRQLLVKSNISNSNINLLLREKGIFLGHNEKNNSVPLLMKSIISPNDYESLYETQKSKEESIKYRTSSIKCSKDFDFPEILTEKIDINQLIVERHTYKPNYQVIGEPTFYFEDVNTAVYDFKIVRENLLNDWTQNKTYHKGSITLKKNSEGDIQISVQQNSTSKETLEVNSIIINSLKENLFKKAIIKSANDIITVKFNHFDNTTRIQFFYSFTENFNIFTEYVSTTDIEISLDESVDSHPDVKIFLDEIDNLRINGKDLQNHILLNKIQYYPKLIFGSIKLKYKVNYEGIPAFATINLGFPDYVKSKDENSDFQITIDLLFNKQHKNSSNENKIRKKLLEIFEIKKVESYEKLKKI</sequence>
<dbReference type="Proteomes" id="UP001348397">
    <property type="component" value="Unassembled WGS sequence"/>
</dbReference>
<comment type="caution">
    <text evidence="2">The sequence shown here is derived from an EMBL/GenBank/DDBJ whole genome shotgun (WGS) entry which is preliminary data.</text>
</comment>
<proteinExistence type="predicted"/>
<organism evidence="2 3">
    <name type="scientific">Chryseobacterium salviniae</name>
    <dbReference type="NCBI Taxonomy" id="3101750"/>
    <lineage>
        <taxon>Bacteria</taxon>
        <taxon>Pseudomonadati</taxon>
        <taxon>Bacteroidota</taxon>
        <taxon>Flavobacteriia</taxon>
        <taxon>Flavobacteriales</taxon>
        <taxon>Weeksellaceae</taxon>
        <taxon>Chryseobacterium group</taxon>
        <taxon>Chryseobacterium</taxon>
    </lineage>
</organism>
<keyword evidence="3" id="KW-1185">Reference proteome</keyword>